<dbReference type="Gene3D" id="1.10.287.70">
    <property type="match status" value="1"/>
</dbReference>
<sequence>MLMEVFSIVLGVCIILLAITDIVLTVLHIQGRSLIEWLFTRSLWSLLRAIASPLPGRARHHVLSWGFPLMIAGLIGIWVCLLVVGYSLIYWPFISNDAYFSQTQYHQGFGGALYFSGVTLATIGYGDIHPRSTLLGFVAVTEGFSGFVVITMSVTFLLSVYPSLLKKSSLASALNREVDGDISAVPMIARYIDAGNLEALYTRIADINKDLLEVIEAHRVHSALYYAHPFEPDRSLVRVLLIIRGIITALRFGLYDQSRKVGQPWNDPRILVLEDSFTYALAMFAESVYVASRQSEYSEEEVREYLRKDYRSLRHRLHDLGLVLSADDGAEEEYVRFRLSVDPYINAYREHSGYTTSEVESKLELAAHPLKK</sequence>
<evidence type="ECO:0000313" key="3">
    <source>
        <dbReference type="EMBL" id="ACZ40973.1"/>
    </source>
</evidence>
<gene>
    <name evidence="3" type="ordered locus">Tter_0050</name>
</gene>
<dbReference type="AlphaFoldDB" id="D1CDG7"/>
<dbReference type="KEGG" id="ttr:Tter_0050"/>
<dbReference type="STRING" id="525904.Tter_0050"/>
<proteinExistence type="predicted"/>
<dbReference type="eggNOG" id="ENOG502Z9EI">
    <property type="taxonomic scope" value="Bacteria"/>
</dbReference>
<keyword evidence="1" id="KW-1133">Transmembrane helix</keyword>
<accession>D1CDG7</accession>
<evidence type="ECO:0000313" key="4">
    <source>
        <dbReference type="Proteomes" id="UP000000323"/>
    </source>
</evidence>
<keyword evidence="4" id="KW-1185">Reference proteome</keyword>
<dbReference type="OrthoDB" id="9785126at2"/>
<dbReference type="InterPro" id="IPR013099">
    <property type="entry name" value="K_chnl_dom"/>
</dbReference>
<feature type="transmembrane region" description="Helical" evidence="1">
    <location>
        <begin position="105"/>
        <end position="125"/>
    </location>
</feature>
<feature type="domain" description="Potassium channel" evidence="2">
    <location>
        <begin position="92"/>
        <end position="159"/>
    </location>
</feature>
<dbReference type="Proteomes" id="UP000000323">
    <property type="component" value="Chromosome 1"/>
</dbReference>
<organism evidence="3 4">
    <name type="scientific">Thermobaculum terrenum (strain ATCC BAA-798 / CCMEE 7001 / YNP1)</name>
    <dbReference type="NCBI Taxonomy" id="525904"/>
    <lineage>
        <taxon>Bacteria</taxon>
        <taxon>Bacillati</taxon>
        <taxon>Chloroflexota</taxon>
        <taxon>Chloroflexia</taxon>
        <taxon>Candidatus Thermobaculales</taxon>
        <taxon>Candidatus Thermobaculaceae</taxon>
        <taxon>Thermobaculum</taxon>
    </lineage>
</organism>
<dbReference type="Pfam" id="PF07885">
    <property type="entry name" value="Ion_trans_2"/>
    <property type="match status" value="1"/>
</dbReference>
<name>D1CDG7_THET1</name>
<evidence type="ECO:0000259" key="2">
    <source>
        <dbReference type="Pfam" id="PF07885"/>
    </source>
</evidence>
<keyword evidence="1" id="KW-0812">Transmembrane</keyword>
<protein>
    <submittedName>
        <fullName evidence="3">Ion transport 2 domain protein</fullName>
    </submittedName>
</protein>
<reference evidence="4" key="1">
    <citation type="journal article" date="2010" name="Stand. Genomic Sci.">
        <title>Complete genome sequence of 'Thermobaculum terrenum' type strain (YNP1).</title>
        <authorList>
            <person name="Kiss H."/>
            <person name="Cleland D."/>
            <person name="Lapidus A."/>
            <person name="Lucas S."/>
            <person name="Glavina Del Rio T."/>
            <person name="Nolan M."/>
            <person name="Tice H."/>
            <person name="Han C."/>
            <person name="Goodwin L."/>
            <person name="Pitluck S."/>
            <person name="Liolios K."/>
            <person name="Ivanova N."/>
            <person name="Mavromatis K."/>
            <person name="Ovchinnikova G."/>
            <person name="Pati A."/>
            <person name="Chen A."/>
            <person name="Palaniappan K."/>
            <person name="Land M."/>
            <person name="Hauser L."/>
            <person name="Chang Y."/>
            <person name="Jeffries C."/>
            <person name="Lu M."/>
            <person name="Brettin T."/>
            <person name="Detter J."/>
            <person name="Goker M."/>
            <person name="Tindall B."/>
            <person name="Beck B."/>
            <person name="McDermott T."/>
            <person name="Woyke T."/>
            <person name="Bristow J."/>
            <person name="Eisen J."/>
            <person name="Markowitz V."/>
            <person name="Hugenholtz P."/>
            <person name="Kyrpides N."/>
            <person name="Klenk H."/>
            <person name="Cheng J."/>
        </authorList>
    </citation>
    <scope>NUCLEOTIDE SEQUENCE [LARGE SCALE GENOMIC DNA]</scope>
    <source>
        <strain evidence="4">ATCC BAA-798 / YNP1</strain>
    </source>
</reference>
<dbReference type="HOGENOM" id="CLU_743814_0_0_0"/>
<evidence type="ECO:0000256" key="1">
    <source>
        <dbReference type="SAM" id="Phobius"/>
    </source>
</evidence>
<feature type="transmembrane region" description="Helical" evidence="1">
    <location>
        <begin position="6"/>
        <end position="27"/>
    </location>
</feature>
<feature type="transmembrane region" description="Helical" evidence="1">
    <location>
        <begin position="67"/>
        <end position="93"/>
    </location>
</feature>
<keyword evidence="1" id="KW-0472">Membrane</keyword>
<feature type="transmembrane region" description="Helical" evidence="1">
    <location>
        <begin position="137"/>
        <end position="161"/>
    </location>
</feature>
<dbReference type="SUPFAM" id="SSF81324">
    <property type="entry name" value="Voltage-gated potassium channels"/>
    <property type="match status" value="1"/>
</dbReference>
<dbReference type="EMBL" id="CP001825">
    <property type="protein sequence ID" value="ACZ40973.1"/>
    <property type="molecule type" value="Genomic_DNA"/>
</dbReference>